<evidence type="ECO:0000313" key="2">
    <source>
        <dbReference type="EMBL" id="OIQ78576.1"/>
    </source>
</evidence>
<proteinExistence type="predicted"/>
<protein>
    <submittedName>
        <fullName evidence="2">Uncharacterized protein</fullName>
    </submittedName>
</protein>
<organism evidence="2">
    <name type="scientific">mine drainage metagenome</name>
    <dbReference type="NCBI Taxonomy" id="410659"/>
    <lineage>
        <taxon>unclassified sequences</taxon>
        <taxon>metagenomes</taxon>
        <taxon>ecological metagenomes</taxon>
    </lineage>
</organism>
<feature type="compositionally biased region" description="Basic and acidic residues" evidence="1">
    <location>
        <begin position="1"/>
        <end position="13"/>
    </location>
</feature>
<dbReference type="EMBL" id="MLJW01001375">
    <property type="protein sequence ID" value="OIQ78576.1"/>
    <property type="molecule type" value="Genomic_DNA"/>
</dbReference>
<feature type="compositionally biased region" description="Acidic residues" evidence="1">
    <location>
        <begin position="17"/>
        <end position="26"/>
    </location>
</feature>
<gene>
    <name evidence="2" type="ORF">GALL_397090</name>
</gene>
<dbReference type="AlphaFoldDB" id="A0A1J5Q5D2"/>
<evidence type="ECO:0000256" key="1">
    <source>
        <dbReference type="SAM" id="MobiDB-lite"/>
    </source>
</evidence>
<feature type="region of interest" description="Disordered" evidence="1">
    <location>
        <begin position="1"/>
        <end position="28"/>
    </location>
</feature>
<name>A0A1J5Q5D2_9ZZZZ</name>
<reference evidence="2" key="1">
    <citation type="submission" date="2016-10" db="EMBL/GenBank/DDBJ databases">
        <title>Sequence of Gallionella enrichment culture.</title>
        <authorList>
            <person name="Poehlein A."/>
            <person name="Muehling M."/>
            <person name="Daniel R."/>
        </authorList>
    </citation>
    <scope>NUCLEOTIDE SEQUENCE</scope>
</reference>
<comment type="caution">
    <text evidence="2">The sequence shown here is derived from an EMBL/GenBank/DDBJ whole genome shotgun (WGS) entry which is preliminary data.</text>
</comment>
<sequence>MNQTKTVEKKEPLDNEFMPDADDSGQDDAARLGRVNEIMRGTARQVSLDPADDMGL</sequence>
<accession>A0A1J5Q5D2</accession>